<keyword evidence="1" id="KW-1133">Transmembrane helix</keyword>
<evidence type="ECO:0000313" key="3">
    <source>
        <dbReference type="Proteomes" id="UP000235598"/>
    </source>
</evidence>
<dbReference type="Proteomes" id="UP000235598">
    <property type="component" value="Unassembled WGS sequence"/>
</dbReference>
<protein>
    <submittedName>
        <fullName evidence="2">Uncharacterized protein</fullName>
    </submittedName>
</protein>
<feature type="transmembrane region" description="Helical" evidence="1">
    <location>
        <begin position="13"/>
        <end position="36"/>
    </location>
</feature>
<reference evidence="2 3" key="1">
    <citation type="submission" date="2017-09" db="EMBL/GenBank/DDBJ databases">
        <title>Bacterial strain isolated from the female urinary microbiota.</title>
        <authorList>
            <person name="Thomas-White K."/>
            <person name="Kumar N."/>
            <person name="Forster S."/>
            <person name="Putonti C."/>
            <person name="Lawley T."/>
            <person name="Wolfe A.J."/>
        </authorList>
    </citation>
    <scope>NUCLEOTIDE SEQUENCE [LARGE SCALE GENOMIC DNA]</scope>
    <source>
        <strain evidence="2 3">UMB1301</strain>
    </source>
</reference>
<keyword evidence="1" id="KW-0812">Transmembrane</keyword>
<comment type="caution">
    <text evidence="2">The sequence shown here is derived from an EMBL/GenBank/DDBJ whole genome shotgun (WGS) entry which is preliminary data.</text>
</comment>
<name>A0A2N6VKK7_9MICO</name>
<gene>
    <name evidence="2" type="ORF">CJ199_09990</name>
</gene>
<dbReference type="EMBL" id="PNHK01000004">
    <property type="protein sequence ID" value="PMD04692.1"/>
    <property type="molecule type" value="Genomic_DNA"/>
</dbReference>
<evidence type="ECO:0000313" key="2">
    <source>
        <dbReference type="EMBL" id="PMD04692.1"/>
    </source>
</evidence>
<keyword evidence="1" id="KW-0472">Membrane</keyword>
<dbReference type="OrthoDB" id="3267875at2"/>
<dbReference type="RefSeq" id="WP_102239336.1">
    <property type="nucleotide sequence ID" value="NZ_BAAAIM010000004.1"/>
</dbReference>
<evidence type="ECO:0000256" key="1">
    <source>
        <dbReference type="SAM" id="Phobius"/>
    </source>
</evidence>
<dbReference type="AlphaFoldDB" id="A0A2N6VKK7"/>
<organism evidence="2 3">
    <name type="scientific">Brevibacterium paucivorans</name>
    <dbReference type="NCBI Taxonomy" id="170994"/>
    <lineage>
        <taxon>Bacteria</taxon>
        <taxon>Bacillati</taxon>
        <taxon>Actinomycetota</taxon>
        <taxon>Actinomycetes</taxon>
        <taxon>Micrococcales</taxon>
        <taxon>Brevibacteriaceae</taxon>
        <taxon>Brevibacterium</taxon>
    </lineage>
</organism>
<sequence length="77" mass="8530">MYELIWRILPGNWFVKTLISLILIAGIVFVLMQYVFPVIAPYMPFNDATVEEGAFAPAQDLTGLAQGSAQDLTGLLR</sequence>
<proteinExistence type="predicted"/>
<accession>A0A2N6VKK7</accession>